<dbReference type="CDD" id="cd00338">
    <property type="entry name" value="Ser_Recombinase"/>
    <property type="match status" value="1"/>
</dbReference>
<dbReference type="InterPro" id="IPR038109">
    <property type="entry name" value="DNA_bind_recomb_sf"/>
</dbReference>
<name>A0ABQ5M3I5_9FIRM</name>
<gene>
    <name evidence="4" type="ORF">LAD12857_14360</name>
</gene>
<evidence type="ECO:0000313" key="5">
    <source>
        <dbReference type="Proteomes" id="UP001419084"/>
    </source>
</evidence>
<dbReference type="Gene3D" id="3.90.1750.20">
    <property type="entry name" value="Putative Large Serine Recombinase, Chain B, Domain 2"/>
    <property type="match status" value="1"/>
</dbReference>
<dbReference type="SMART" id="SM00857">
    <property type="entry name" value="Resolvase"/>
    <property type="match status" value="1"/>
</dbReference>
<dbReference type="InterPro" id="IPR036162">
    <property type="entry name" value="Resolvase-like_N_sf"/>
</dbReference>
<evidence type="ECO:0000259" key="3">
    <source>
        <dbReference type="PROSITE" id="PS51737"/>
    </source>
</evidence>
<sequence>MVEDRNQPFAIYSRKSKFTGKGESIGNQIELCRQYITAHYGESIADSAMIFEDEGFSGGNLERPQFQQMMKEAKKKNISAIVCYRLDRISRNIGDFANLIGELNHLDISFISIKEQFDTSSPMGRAMMYIASVFSQLERETIAERIRDNMHELSKSGRWLGGNTPTGYKSERVTSVTIDGKQKKAYKLKRIPEEAKLVKRIYEKFWETGSLTQTETYLIQNGYKTKQGRLFSRFAIKGILTNPVYMIADQEAYEYLKEKKVELFADRSDFKGIHGVIAYNRTLQKQGKAHEMKDMEEWIVSIGKHEGLIPGAQWVSVQRQLERNRSKNYRRPRSNVALLSGILICGACHDYMRPKLSGRYNDRGEQIYSYLCSMKEKSRMKCCAMKNANGNLLDSMVIEELKKISEDKKEFARQLEEGRKQLQEEKQDYEMDLSRLEEELLQTGKEIEGLVASLKTAGGTAAGDYIVRQIEKLHKRKEQILFQIETCKETAMGKELTALEFDLQKEMLSTFEKTVDRMDVEQKRAAIRILVKQVVWDGENVHLYLFGSREPSCDSSK</sequence>
<dbReference type="Pfam" id="PF13408">
    <property type="entry name" value="Zn_ribbon_recom"/>
    <property type="match status" value="1"/>
</dbReference>
<evidence type="ECO:0000259" key="2">
    <source>
        <dbReference type="PROSITE" id="PS51736"/>
    </source>
</evidence>
<feature type="domain" description="Resolvase/invertase-type recombinase catalytic" evidence="2">
    <location>
        <begin position="8"/>
        <end position="157"/>
    </location>
</feature>
<dbReference type="Pfam" id="PF07508">
    <property type="entry name" value="Recombinase"/>
    <property type="match status" value="1"/>
</dbReference>
<dbReference type="PROSITE" id="PS51737">
    <property type="entry name" value="RECOMBINASE_DNA_BIND"/>
    <property type="match status" value="1"/>
</dbReference>
<dbReference type="Gene3D" id="3.40.50.1390">
    <property type="entry name" value="Resolvase, N-terminal catalytic domain"/>
    <property type="match status" value="1"/>
</dbReference>
<keyword evidence="1" id="KW-0175">Coiled coil</keyword>
<dbReference type="PROSITE" id="PS51736">
    <property type="entry name" value="RECOMBINASES_3"/>
    <property type="match status" value="1"/>
</dbReference>
<dbReference type="EMBL" id="BRPJ01000029">
    <property type="protein sequence ID" value="GLB29513.1"/>
    <property type="molecule type" value="Genomic_DNA"/>
</dbReference>
<dbReference type="InterPro" id="IPR050639">
    <property type="entry name" value="SSR_resolvase"/>
</dbReference>
<proteinExistence type="predicted"/>
<dbReference type="InterPro" id="IPR006119">
    <property type="entry name" value="Resolv_N"/>
</dbReference>
<dbReference type="RefSeq" id="WP_346064918.1">
    <property type="nucleotide sequence ID" value="NZ_BRPJ01000029.1"/>
</dbReference>
<feature type="domain" description="Recombinase" evidence="3">
    <location>
        <begin position="165"/>
        <end position="327"/>
    </location>
</feature>
<dbReference type="PANTHER" id="PTHR30461">
    <property type="entry name" value="DNA-INVERTASE FROM LAMBDOID PROPHAGE"/>
    <property type="match status" value="1"/>
</dbReference>
<protein>
    <submittedName>
        <fullName evidence="4">Serine recombinase</fullName>
    </submittedName>
</protein>
<dbReference type="PANTHER" id="PTHR30461:SF23">
    <property type="entry name" value="DNA RECOMBINASE-RELATED"/>
    <property type="match status" value="1"/>
</dbReference>
<evidence type="ECO:0000256" key="1">
    <source>
        <dbReference type="SAM" id="Coils"/>
    </source>
</evidence>
<dbReference type="SUPFAM" id="SSF53041">
    <property type="entry name" value="Resolvase-like"/>
    <property type="match status" value="1"/>
</dbReference>
<dbReference type="Proteomes" id="UP001419084">
    <property type="component" value="Unassembled WGS sequence"/>
</dbReference>
<evidence type="ECO:0000313" key="4">
    <source>
        <dbReference type="EMBL" id="GLB29513.1"/>
    </source>
</evidence>
<comment type="caution">
    <text evidence="4">The sequence shown here is derived from an EMBL/GenBank/DDBJ whole genome shotgun (WGS) entry which is preliminary data.</text>
</comment>
<dbReference type="InterPro" id="IPR011109">
    <property type="entry name" value="DNA_bind_recombinase_dom"/>
</dbReference>
<keyword evidence="5" id="KW-1185">Reference proteome</keyword>
<reference evidence="4 5" key="1">
    <citation type="journal article" date="2024" name="Int. J. Syst. Evol. Microbiol.">
        <title>Lacrimispora brassicae sp. nov. isolated from fermented cabbage, and proposal of Clostridium indicum Gundawar et al. 2019 and Clostridium methoxybenzovorans Mechichi et al. 1999 as heterotypic synonyms of Lacrimispora amygdalina (Parshina et al. 2003) Haas and Blanchard 2020 and Lacrimispora indolis (McClung and McCoy 1957) Haas and Blanchard 2020, respectively.</title>
        <authorList>
            <person name="Kobayashi H."/>
            <person name="Tanizawa Y."/>
            <person name="Sakamoto M."/>
            <person name="Ohkuma M."/>
            <person name="Tohno M."/>
        </authorList>
    </citation>
    <scope>NUCLEOTIDE SEQUENCE [LARGE SCALE GENOMIC DNA]</scope>
    <source>
        <strain evidence="4 5">DSM 12857</strain>
    </source>
</reference>
<dbReference type="InterPro" id="IPR025827">
    <property type="entry name" value="Zn_ribbon_recom_dom"/>
</dbReference>
<organism evidence="4 5">
    <name type="scientific">Lacrimispora amygdalina</name>
    <dbReference type="NCBI Taxonomy" id="253257"/>
    <lineage>
        <taxon>Bacteria</taxon>
        <taxon>Bacillati</taxon>
        <taxon>Bacillota</taxon>
        <taxon>Clostridia</taxon>
        <taxon>Lachnospirales</taxon>
        <taxon>Lachnospiraceae</taxon>
        <taxon>Lacrimispora</taxon>
    </lineage>
</organism>
<dbReference type="Pfam" id="PF00239">
    <property type="entry name" value="Resolvase"/>
    <property type="match status" value="1"/>
</dbReference>
<accession>A0ABQ5M3I5</accession>
<feature type="coiled-coil region" evidence="1">
    <location>
        <begin position="401"/>
        <end position="446"/>
    </location>
</feature>